<dbReference type="HOGENOM" id="CLU_2861109_0_0_9"/>
<evidence type="ECO:0000313" key="2">
    <source>
        <dbReference type="Proteomes" id="UP000001681"/>
    </source>
</evidence>
<name>B1YE80_EXIS2</name>
<gene>
    <name evidence="1" type="ordered locus">Exig_1103</name>
</gene>
<dbReference type="AlphaFoldDB" id="B1YE80"/>
<dbReference type="GO" id="GO:0046983">
    <property type="term" value="F:protein dimerization activity"/>
    <property type="evidence" value="ECO:0007669"/>
    <property type="project" value="InterPro"/>
</dbReference>
<dbReference type="GO" id="GO:0043937">
    <property type="term" value="P:regulation of sporulation"/>
    <property type="evidence" value="ECO:0007669"/>
    <property type="project" value="InterPro"/>
</dbReference>
<evidence type="ECO:0000313" key="1">
    <source>
        <dbReference type="EMBL" id="ACB60582.1"/>
    </source>
</evidence>
<dbReference type="KEGG" id="esi:Exig_1103"/>
<organism evidence="1 2">
    <name type="scientific">Exiguobacterium sibiricum (strain DSM 17290 / CCUG 55495 / CIP 109462 / JCM 13490 / 255-15)</name>
    <dbReference type="NCBI Taxonomy" id="262543"/>
    <lineage>
        <taxon>Bacteria</taxon>
        <taxon>Bacillati</taxon>
        <taxon>Bacillota</taxon>
        <taxon>Bacilli</taxon>
        <taxon>Bacillales</taxon>
        <taxon>Bacillales Family XII. Incertae Sedis</taxon>
        <taxon>Exiguobacterium</taxon>
    </lineage>
</organism>
<dbReference type="InterPro" id="IPR037208">
    <property type="entry name" value="Spo0E-like_sf"/>
</dbReference>
<reference evidence="1 2" key="1">
    <citation type="journal article" date="2006" name="Extremophiles">
        <title>Characterization of Exiguobacterium isolates from the Siberian permafrost. Description of Exiguobacterium sibiricum sp. nov.</title>
        <authorList>
            <person name="Rodrigues D.F."/>
            <person name="Goris J."/>
            <person name="Vishnivetskaya T."/>
            <person name="Gilichinsky D."/>
            <person name="Thomashow M.F."/>
            <person name="Tiedje J.M."/>
        </authorList>
    </citation>
    <scope>NUCLEOTIDE SEQUENCE [LARGE SCALE GENOMIC DNA]</scope>
    <source>
        <strain evidence="2">DSM 17290 / CIP 109462 / JCM 13490 / 255-15</strain>
    </source>
</reference>
<protein>
    <recommendedName>
        <fullName evidence="3">Spo0E like sporulation regulatory protein</fullName>
    </recommendedName>
</protein>
<dbReference type="Proteomes" id="UP000001681">
    <property type="component" value="Chromosome"/>
</dbReference>
<dbReference type="EMBL" id="CP001022">
    <property type="protein sequence ID" value="ACB60582.1"/>
    <property type="molecule type" value="Genomic_DNA"/>
</dbReference>
<accession>B1YE80</accession>
<sequence>MTSQHLLNLAIEAKRSELYHQADRSSFTSPHVLKLSHELDLLLLEYSRFVQKYTYPSRTNESVLG</sequence>
<dbReference type="InterPro" id="IPR036638">
    <property type="entry name" value="HLH_DNA-bd_sf"/>
</dbReference>
<reference evidence="1 2" key="2">
    <citation type="journal article" date="2008" name="BMC Genomics">
        <title>Architecture of thermal adaptation in an Exiguobacterium sibiricum strain isolated from 3 million year old permafrost: a genome and transcriptome approach.</title>
        <authorList>
            <person name="Rodrigues D.F."/>
            <person name="Ivanova N."/>
            <person name="He Z."/>
            <person name="Huebner M."/>
            <person name="Zhou J."/>
            <person name="Tiedje J.M."/>
        </authorList>
    </citation>
    <scope>NUCLEOTIDE SEQUENCE [LARGE SCALE GENOMIC DNA]</scope>
    <source>
        <strain evidence="2">DSM 17290 / CIP 109462 / JCM 13490 / 255-15</strain>
    </source>
</reference>
<proteinExistence type="predicted"/>
<dbReference type="RefSeq" id="WP_012370005.1">
    <property type="nucleotide sequence ID" value="NC_010556.1"/>
</dbReference>
<dbReference type="STRING" id="262543.Exig_1103"/>
<evidence type="ECO:0008006" key="3">
    <source>
        <dbReference type="Google" id="ProtNLM"/>
    </source>
</evidence>
<dbReference type="SUPFAM" id="SSF140500">
    <property type="entry name" value="BAS1536-like"/>
    <property type="match status" value="1"/>
</dbReference>
<reference evidence="2" key="3">
    <citation type="submission" date="2008-04" db="EMBL/GenBank/DDBJ databases">
        <title>Complete sequence of chromosome of Exiguobacterium sibiricum 255-15.</title>
        <authorList>
            <consortium name="US DOE Joint Genome Institute"/>
            <person name="Copeland A."/>
            <person name="Lucas S."/>
            <person name="Lapidus A."/>
            <person name="Glavina del Rio T."/>
            <person name="Dalin E."/>
            <person name="Tice H."/>
            <person name="Bruce D."/>
            <person name="Goodwin L."/>
            <person name="Pitluck S."/>
            <person name="Kiss H."/>
            <person name="Chertkov O."/>
            <person name="Monk C."/>
            <person name="Brettin T."/>
            <person name="Detter J.C."/>
            <person name="Han C."/>
            <person name="Kuske C.R."/>
            <person name="Schmutz J."/>
            <person name="Larimer F."/>
            <person name="Land M."/>
            <person name="Hauser L."/>
            <person name="Kyrpides N."/>
            <person name="Mikhailova N."/>
            <person name="Vishnivetskaya T."/>
            <person name="Rodrigues D.F."/>
            <person name="Gilichinsky D."/>
            <person name="Tiedje J."/>
            <person name="Richardson P."/>
        </authorList>
    </citation>
    <scope>NUCLEOTIDE SEQUENCE [LARGE SCALE GENOMIC DNA]</scope>
    <source>
        <strain evidence="2">DSM 17290 / CIP 109462 / JCM 13490 / 255-15</strain>
    </source>
</reference>
<dbReference type="OrthoDB" id="2355922at2"/>
<keyword evidence="2" id="KW-1185">Reference proteome</keyword>
<dbReference type="Pfam" id="PF09388">
    <property type="entry name" value="SpoOE-like"/>
    <property type="match status" value="1"/>
</dbReference>
<dbReference type="InterPro" id="IPR018540">
    <property type="entry name" value="Spo0E-like"/>
</dbReference>
<dbReference type="Gene3D" id="4.10.280.10">
    <property type="entry name" value="Helix-loop-helix DNA-binding domain"/>
    <property type="match status" value="1"/>
</dbReference>